<dbReference type="EMBL" id="FXTE01000001">
    <property type="protein sequence ID" value="SMO40668.1"/>
    <property type="molecule type" value="Genomic_DNA"/>
</dbReference>
<organism evidence="1 2">
    <name type="scientific">Ruegeria faecimaris</name>
    <dbReference type="NCBI Taxonomy" id="686389"/>
    <lineage>
        <taxon>Bacteria</taxon>
        <taxon>Pseudomonadati</taxon>
        <taxon>Pseudomonadota</taxon>
        <taxon>Alphaproteobacteria</taxon>
        <taxon>Rhodobacterales</taxon>
        <taxon>Roseobacteraceae</taxon>
        <taxon>Ruegeria</taxon>
    </lineage>
</organism>
<keyword evidence="2" id="KW-1185">Reference proteome</keyword>
<evidence type="ECO:0000313" key="2">
    <source>
        <dbReference type="Proteomes" id="UP000319555"/>
    </source>
</evidence>
<dbReference type="Proteomes" id="UP000319555">
    <property type="component" value="Unassembled WGS sequence"/>
</dbReference>
<dbReference type="OrthoDB" id="7724709at2"/>
<reference evidence="1 2" key="1">
    <citation type="submission" date="2017-05" db="EMBL/GenBank/DDBJ databases">
        <authorList>
            <person name="Varghese N."/>
            <person name="Submissions S."/>
        </authorList>
    </citation>
    <scope>NUCLEOTIDE SEQUENCE [LARGE SCALE GENOMIC DNA]</scope>
    <source>
        <strain evidence="1 2">DSM 28009</strain>
    </source>
</reference>
<dbReference type="AlphaFoldDB" id="A0A521B0P4"/>
<dbReference type="PROSITE" id="PS51257">
    <property type="entry name" value="PROKAR_LIPOPROTEIN"/>
    <property type="match status" value="1"/>
</dbReference>
<dbReference type="RefSeq" id="WP_142633634.1">
    <property type="nucleotide sequence ID" value="NZ_CANLVA010000001.1"/>
</dbReference>
<evidence type="ECO:0000313" key="1">
    <source>
        <dbReference type="EMBL" id="SMO40668.1"/>
    </source>
</evidence>
<accession>A0A521B0P4</accession>
<proteinExistence type="predicted"/>
<sequence>MTAFRIISLFVLIVACTPQETPATSRSAQFSAFPDKLFATFETSCNGPGEEFRKIGNRQFECQELLPPKTTAYLILNYDGYPQNLPKSVTRLTAEKNAGGYLVEADLFFNVPRETGPAAKVPVESKELDKTLSAIYRTMGGSPF</sequence>
<name>A0A521B0P4_9RHOB</name>
<gene>
    <name evidence="1" type="ORF">SAMN06265380_101476</name>
</gene>
<evidence type="ECO:0008006" key="3">
    <source>
        <dbReference type="Google" id="ProtNLM"/>
    </source>
</evidence>
<protein>
    <recommendedName>
        <fullName evidence="3">Lipoprotein</fullName>
    </recommendedName>
</protein>